<keyword evidence="4" id="KW-0325">Glycoprotein</keyword>
<evidence type="ECO:0000256" key="3">
    <source>
        <dbReference type="ARBA" id="ARBA00023157"/>
    </source>
</evidence>
<keyword evidence="2" id="KW-0677">Repeat</keyword>
<dbReference type="KEGG" id="bfo:118428302"/>
<dbReference type="Gene3D" id="2.60.120.290">
    <property type="entry name" value="Spermadhesin, CUB domain"/>
    <property type="match status" value="2"/>
</dbReference>
<reference evidence="10" key="2">
    <citation type="submission" date="2025-08" db="UniProtKB">
        <authorList>
            <consortium name="RefSeq"/>
        </authorList>
    </citation>
    <scope>IDENTIFICATION</scope>
    <source>
        <strain evidence="10">S238N-H82</strain>
        <tissue evidence="10">Testes</tissue>
    </source>
</reference>
<name>A0A9J7N8Y2_BRAFL</name>
<comment type="caution">
    <text evidence="5">Lacks conserved residue(s) required for the propagation of feature annotation.</text>
</comment>
<dbReference type="CDD" id="cd00041">
    <property type="entry name" value="CUB"/>
    <property type="match status" value="2"/>
</dbReference>
<organism evidence="9 10">
    <name type="scientific">Branchiostoma floridae</name>
    <name type="common">Florida lancelet</name>
    <name type="synonym">Amphioxus</name>
    <dbReference type="NCBI Taxonomy" id="7739"/>
    <lineage>
        <taxon>Eukaryota</taxon>
        <taxon>Metazoa</taxon>
        <taxon>Chordata</taxon>
        <taxon>Cephalochordata</taxon>
        <taxon>Leptocardii</taxon>
        <taxon>Amphioxiformes</taxon>
        <taxon>Branchiostomatidae</taxon>
        <taxon>Branchiostoma</taxon>
    </lineage>
</organism>
<evidence type="ECO:0000259" key="8">
    <source>
        <dbReference type="PROSITE" id="PS01180"/>
    </source>
</evidence>
<evidence type="ECO:0000256" key="2">
    <source>
        <dbReference type="ARBA" id="ARBA00022737"/>
    </source>
</evidence>
<dbReference type="GeneID" id="118428302"/>
<dbReference type="OrthoDB" id="6252953at2759"/>
<dbReference type="FunFam" id="2.60.120.290:FF:000013">
    <property type="entry name" value="Membrane frizzled-related protein"/>
    <property type="match status" value="1"/>
</dbReference>
<evidence type="ECO:0000256" key="5">
    <source>
        <dbReference type="PROSITE-ProRule" id="PRU00059"/>
    </source>
</evidence>
<dbReference type="OMA" id="VACHCIS"/>
<dbReference type="AlphaFoldDB" id="A0A9J7N8Y2"/>
<keyword evidence="9" id="KW-1185">Reference proteome</keyword>
<evidence type="ECO:0000256" key="7">
    <source>
        <dbReference type="SAM" id="SignalP"/>
    </source>
</evidence>
<feature type="region of interest" description="Disordered" evidence="6">
    <location>
        <begin position="246"/>
        <end position="281"/>
    </location>
</feature>
<reference evidence="9" key="1">
    <citation type="journal article" date="2020" name="Nat. Ecol. Evol.">
        <title>Deeply conserved synteny resolves early events in vertebrate evolution.</title>
        <authorList>
            <person name="Simakov O."/>
            <person name="Marletaz F."/>
            <person name="Yue J.X."/>
            <person name="O'Connell B."/>
            <person name="Jenkins J."/>
            <person name="Brandt A."/>
            <person name="Calef R."/>
            <person name="Tung C.H."/>
            <person name="Huang T.K."/>
            <person name="Schmutz J."/>
            <person name="Satoh N."/>
            <person name="Yu J.K."/>
            <person name="Putnam N.H."/>
            <person name="Green R.E."/>
            <person name="Rokhsar D.S."/>
        </authorList>
    </citation>
    <scope>NUCLEOTIDE SEQUENCE [LARGE SCALE GENOMIC DNA]</scope>
    <source>
        <strain evidence="9">S238N-H82</strain>
    </source>
</reference>
<feature type="signal peptide" evidence="7">
    <location>
        <begin position="1"/>
        <end position="16"/>
    </location>
</feature>
<dbReference type="InterPro" id="IPR035914">
    <property type="entry name" value="Sperma_CUB_dom_sf"/>
</dbReference>
<proteinExistence type="predicted"/>
<dbReference type="PANTHER" id="PTHR24251">
    <property type="entry name" value="OVOCHYMASE-RELATED"/>
    <property type="match status" value="1"/>
</dbReference>
<keyword evidence="1 7" id="KW-0732">Signal</keyword>
<keyword evidence="3" id="KW-1015">Disulfide bond</keyword>
<dbReference type="SMART" id="SM00042">
    <property type="entry name" value="CUB"/>
    <property type="match status" value="2"/>
</dbReference>
<dbReference type="RefSeq" id="XP_035694220.1">
    <property type="nucleotide sequence ID" value="XM_035838327.1"/>
</dbReference>
<dbReference type="FunFam" id="2.60.120.290:FF:000003">
    <property type="entry name" value="Neuropilin"/>
    <property type="match status" value="1"/>
</dbReference>
<accession>A0A9J7N8Y2</accession>
<feature type="domain" description="CUB" evidence="8">
    <location>
        <begin position="141"/>
        <end position="250"/>
    </location>
</feature>
<protein>
    <submittedName>
        <fullName evidence="10">Tolloid-like protein 2</fullName>
    </submittedName>
</protein>
<dbReference type="PROSITE" id="PS01180">
    <property type="entry name" value="CUB"/>
    <property type="match status" value="2"/>
</dbReference>
<evidence type="ECO:0000313" key="9">
    <source>
        <dbReference type="Proteomes" id="UP000001554"/>
    </source>
</evidence>
<evidence type="ECO:0000313" key="10">
    <source>
        <dbReference type="RefSeq" id="XP_035694220.1"/>
    </source>
</evidence>
<dbReference type="Proteomes" id="UP000001554">
    <property type="component" value="Chromosome 12"/>
</dbReference>
<gene>
    <name evidence="10" type="primary">LOC118428302</name>
</gene>
<evidence type="ECO:0000256" key="1">
    <source>
        <dbReference type="ARBA" id="ARBA00022729"/>
    </source>
</evidence>
<dbReference type="InterPro" id="IPR000859">
    <property type="entry name" value="CUB_dom"/>
</dbReference>
<evidence type="ECO:0000256" key="4">
    <source>
        <dbReference type="ARBA" id="ARBA00023180"/>
    </source>
</evidence>
<sequence length="281" mass="30269">MIFIVGVFCLAAIANAQRCGNILHQHNGTVTSPNYPDAYGPNEDCVWTIPSRGGSITVTFKDFELQEGTSGFLGLFGGSCDYDYVEVVIGDRTQGTYCGTSGPGTITANNDIQIRFVSDATTNAKGFKFQFKVDHGGNTPCGAHLDDNFGTVTSPNYPENYPNNKFCTWTIARSQYPVTVMFTDFQLEDGSFFGGCSYDNVQIFDGTTSLGKFCGTDIPAALTTTNGVRITFKSDSSVGERGFSFEYRKDVPSTQAPIKPTKPTEKPAGSGDGSGDDSFLF</sequence>
<evidence type="ECO:0000256" key="6">
    <source>
        <dbReference type="SAM" id="MobiDB-lite"/>
    </source>
</evidence>
<dbReference type="PANTHER" id="PTHR24251:SF50">
    <property type="entry name" value="ATTRACTIN-LIKE 1A"/>
    <property type="match status" value="1"/>
</dbReference>
<feature type="chain" id="PRO_5039926922" evidence="7">
    <location>
        <begin position="17"/>
        <end position="281"/>
    </location>
</feature>
<dbReference type="Pfam" id="PF00431">
    <property type="entry name" value="CUB"/>
    <property type="match status" value="2"/>
</dbReference>
<dbReference type="SUPFAM" id="SSF49854">
    <property type="entry name" value="Spermadhesin, CUB domain"/>
    <property type="match status" value="2"/>
</dbReference>
<feature type="domain" description="CUB" evidence="8">
    <location>
        <begin position="19"/>
        <end position="134"/>
    </location>
</feature>